<dbReference type="AlphaFoldDB" id="A0A6J4PT34"/>
<name>A0A6J4PT34_9CYAN</name>
<accession>A0A6J4PT34</accession>
<organism evidence="1">
    <name type="scientific">uncultured Microcoleus sp</name>
    <dbReference type="NCBI Taxonomy" id="259945"/>
    <lineage>
        <taxon>Bacteria</taxon>
        <taxon>Bacillati</taxon>
        <taxon>Cyanobacteriota</taxon>
        <taxon>Cyanophyceae</taxon>
        <taxon>Oscillatoriophycideae</taxon>
        <taxon>Oscillatoriales</taxon>
        <taxon>Microcoleaceae</taxon>
        <taxon>Microcoleus</taxon>
        <taxon>environmental samples</taxon>
    </lineage>
</organism>
<gene>
    <name evidence="1" type="ORF">AVDCRST_MAG84-7386</name>
</gene>
<protein>
    <submittedName>
        <fullName evidence="1">Uncharacterized protein</fullName>
    </submittedName>
</protein>
<reference evidence="1" key="1">
    <citation type="submission" date="2020-02" db="EMBL/GenBank/DDBJ databases">
        <authorList>
            <person name="Meier V. D."/>
        </authorList>
    </citation>
    <scope>NUCLEOTIDE SEQUENCE</scope>
    <source>
        <strain evidence="1">AVDCRST_MAG84</strain>
    </source>
</reference>
<dbReference type="EMBL" id="CADCTZ010001842">
    <property type="protein sequence ID" value="CAA9424553.1"/>
    <property type="molecule type" value="Genomic_DNA"/>
</dbReference>
<evidence type="ECO:0000313" key="1">
    <source>
        <dbReference type="EMBL" id="CAA9424553.1"/>
    </source>
</evidence>
<sequence length="67" mass="7825">MKPQLRQTSRVSVISLSSVRPSPDTQKEKTFLSLIVQKAVKRLRKGWVQIREFKYLVQSVAIKRIEN</sequence>
<proteinExistence type="predicted"/>